<keyword evidence="2" id="KW-0812">Transmembrane</keyword>
<accession>A0A9K3L9K9</accession>
<dbReference type="OrthoDB" id="512920at2759"/>
<gene>
    <name evidence="4" type="ORF">IV203_002009</name>
</gene>
<keyword evidence="4" id="KW-0808">Transferase</keyword>
<dbReference type="PANTHER" id="PTHR45947:SF3">
    <property type="entry name" value="SULFOQUINOVOSYL TRANSFERASE SQD2"/>
    <property type="match status" value="1"/>
</dbReference>
<dbReference type="EMBL" id="JAGRRH010000015">
    <property type="protein sequence ID" value="KAG7357321.1"/>
    <property type="molecule type" value="Genomic_DNA"/>
</dbReference>
<dbReference type="Pfam" id="PF13439">
    <property type="entry name" value="Glyco_transf_4"/>
    <property type="match status" value="1"/>
</dbReference>
<dbReference type="PANTHER" id="PTHR45947">
    <property type="entry name" value="SULFOQUINOVOSYL TRANSFERASE SQD2"/>
    <property type="match status" value="1"/>
</dbReference>
<dbReference type="AlphaFoldDB" id="A0A9K3L9K9"/>
<feature type="region of interest" description="Disordered" evidence="1">
    <location>
        <begin position="523"/>
        <end position="599"/>
    </location>
</feature>
<comment type="caution">
    <text evidence="4">The sequence shown here is derived from an EMBL/GenBank/DDBJ whole genome shotgun (WGS) entry which is preliminary data.</text>
</comment>
<protein>
    <submittedName>
        <fullName evidence="4">Group 1 glycosyl transferase</fullName>
    </submittedName>
</protein>
<evidence type="ECO:0000256" key="1">
    <source>
        <dbReference type="SAM" id="MobiDB-lite"/>
    </source>
</evidence>
<feature type="transmembrane region" description="Helical" evidence="2">
    <location>
        <begin position="435"/>
        <end position="455"/>
    </location>
</feature>
<keyword evidence="2" id="KW-0472">Membrane</keyword>
<evidence type="ECO:0000256" key="2">
    <source>
        <dbReference type="SAM" id="Phobius"/>
    </source>
</evidence>
<keyword evidence="5" id="KW-1185">Reference proteome</keyword>
<dbReference type="InterPro" id="IPR028098">
    <property type="entry name" value="Glyco_trans_4-like_N"/>
</dbReference>
<dbReference type="Pfam" id="PF13692">
    <property type="entry name" value="Glyco_trans_1_4"/>
    <property type="match status" value="1"/>
</dbReference>
<evidence type="ECO:0000259" key="3">
    <source>
        <dbReference type="Pfam" id="PF13439"/>
    </source>
</evidence>
<keyword evidence="2" id="KW-1133">Transmembrane helix</keyword>
<evidence type="ECO:0000313" key="4">
    <source>
        <dbReference type="EMBL" id="KAG7357321.1"/>
    </source>
</evidence>
<reference evidence="4" key="1">
    <citation type="journal article" date="2021" name="Sci. Rep.">
        <title>Diploid genomic architecture of Nitzschia inconspicua, an elite biomass production diatom.</title>
        <authorList>
            <person name="Oliver A."/>
            <person name="Podell S."/>
            <person name="Pinowska A."/>
            <person name="Traller J.C."/>
            <person name="Smith S.R."/>
            <person name="McClure R."/>
            <person name="Beliaev A."/>
            <person name="Bohutskyi P."/>
            <person name="Hill E.A."/>
            <person name="Rabines A."/>
            <person name="Zheng H."/>
            <person name="Allen L.Z."/>
            <person name="Kuo A."/>
            <person name="Grigoriev I.V."/>
            <person name="Allen A.E."/>
            <person name="Hazlebeck D."/>
            <person name="Allen E.E."/>
        </authorList>
    </citation>
    <scope>NUCLEOTIDE SEQUENCE</scope>
    <source>
        <strain evidence="4">Hildebrandi</strain>
    </source>
</reference>
<feature type="compositionally biased region" description="Low complexity" evidence="1">
    <location>
        <begin position="587"/>
        <end position="599"/>
    </location>
</feature>
<evidence type="ECO:0000313" key="5">
    <source>
        <dbReference type="Proteomes" id="UP000693970"/>
    </source>
</evidence>
<organism evidence="4 5">
    <name type="scientific">Nitzschia inconspicua</name>
    <dbReference type="NCBI Taxonomy" id="303405"/>
    <lineage>
        <taxon>Eukaryota</taxon>
        <taxon>Sar</taxon>
        <taxon>Stramenopiles</taxon>
        <taxon>Ochrophyta</taxon>
        <taxon>Bacillariophyta</taxon>
        <taxon>Bacillariophyceae</taxon>
        <taxon>Bacillariophycidae</taxon>
        <taxon>Bacillariales</taxon>
        <taxon>Bacillariaceae</taxon>
        <taxon>Nitzschia</taxon>
    </lineage>
</organism>
<sequence length="711" mass="79955">MHSSPSSSLFTVHQHRILIYTTCYNVLDGVTLTIRKIEQEILAQGYSVCILSTKSGNMKYTHMDGEHPNRTVIFLDNSIPIPFLHDPHNKDNSYHMGFSLSAAVQERIEAFEPTLIHITVPDCTCLHLIQYARTKELPLMGTYHSNIPEYMTHYPGLGWLKHILSAFFKHEYNFLQALYVPTPFIHRHLCQTSQMDQATNLQVWGRGIDLERFSPKHRSQAFRQRYGFTPNDVVLTWVGRLVPEKRPDIFCYVVRRLAQEGIPFRALIVGAGPCEEDVKTLPNTTFAGWMSGDDLATAYASSDVFLFPSAVETFGNVTLEAAASGLPLVVEAGCSGHLVNHGVNGFACQDGDVEAYYSSTLCLVLDSVRRNNMSEEGRKFSMQFEKRVVCQRMIENYSRVTDEFYSVYGGHHANRDQVYSRKEKSFHAGNTPRPIMLKAVEGLFVLIFCVMYYLASFFVTMRERMFSAVGISDHHTIAAATPKKQAISSPSMGATTTLESYASSDSLTLPLVLDSIVEVEEGFDSEEGSTDSVSSRQRRRQQQLSRLHMSPAKPVDSGLSIMTGADELENESCHAPASPVSLDDDQSSSSRSSSKKSLCSRPNLPISHLMAIGFVEVMAFQFRMECRIRKGLAYILSPSNWNLKRKRKNSGDFLLDDSGMLDLQRRESRERSSGSDLSIEDRDLIISSINPRDERLNLRRGNSHLMVDVTI</sequence>
<dbReference type="InterPro" id="IPR050194">
    <property type="entry name" value="Glycosyltransferase_grp1"/>
</dbReference>
<proteinExistence type="predicted"/>
<dbReference type="GO" id="GO:0016757">
    <property type="term" value="F:glycosyltransferase activity"/>
    <property type="evidence" value="ECO:0007669"/>
    <property type="project" value="TreeGrafter"/>
</dbReference>
<name>A0A9K3L9K9_9STRA</name>
<dbReference type="CDD" id="cd03814">
    <property type="entry name" value="GT4-like"/>
    <property type="match status" value="1"/>
</dbReference>
<dbReference type="Proteomes" id="UP000693970">
    <property type="component" value="Unassembled WGS sequence"/>
</dbReference>
<feature type="domain" description="Glycosyltransferase subfamily 4-like N-terminal" evidence="3">
    <location>
        <begin position="29"/>
        <end position="212"/>
    </location>
</feature>
<reference evidence="4" key="2">
    <citation type="submission" date="2021-04" db="EMBL/GenBank/DDBJ databases">
        <authorList>
            <person name="Podell S."/>
        </authorList>
    </citation>
    <scope>NUCLEOTIDE SEQUENCE</scope>
    <source>
        <strain evidence="4">Hildebrandi</strain>
    </source>
</reference>